<feature type="compositionally biased region" description="Basic and acidic residues" evidence="1">
    <location>
        <begin position="72"/>
        <end position="88"/>
    </location>
</feature>
<accession>A0A8W8NXE7</accession>
<feature type="signal peptide" evidence="2">
    <location>
        <begin position="1"/>
        <end position="19"/>
    </location>
</feature>
<evidence type="ECO:0000313" key="4">
    <source>
        <dbReference type="Proteomes" id="UP000005408"/>
    </source>
</evidence>
<evidence type="ECO:0000313" key="3">
    <source>
        <dbReference type="EnsemblMetazoa" id="G8300.1:cds"/>
    </source>
</evidence>
<sequence>MNSLILVLMACLVLAHTLANPHDSGVEARNSNISDDISDSGSNDDDSGENGSKDDDNGSNDDDSGKNGSNDENSKTGKNKDYSEFEQDRQKFNDKIDVCRQAVKARCEQFHVSKDECTTCAELFDDQAACINLDYCIFDTETGVCSLKV</sequence>
<feature type="compositionally biased region" description="Acidic residues" evidence="1">
    <location>
        <begin position="36"/>
        <end position="48"/>
    </location>
</feature>
<keyword evidence="2" id="KW-0732">Signal</keyword>
<name>A0A8W8NXE7_MAGGI</name>
<evidence type="ECO:0000256" key="1">
    <source>
        <dbReference type="SAM" id="MobiDB-lite"/>
    </source>
</evidence>
<dbReference type="Proteomes" id="UP000005408">
    <property type="component" value="Unassembled WGS sequence"/>
</dbReference>
<dbReference type="AlphaFoldDB" id="A0A8W8NXE7"/>
<feature type="region of interest" description="Disordered" evidence="1">
    <location>
        <begin position="22"/>
        <end position="88"/>
    </location>
</feature>
<feature type="chain" id="PRO_5036492483" evidence="2">
    <location>
        <begin position="20"/>
        <end position="149"/>
    </location>
</feature>
<reference evidence="3" key="1">
    <citation type="submission" date="2022-08" db="UniProtKB">
        <authorList>
            <consortium name="EnsemblMetazoa"/>
        </authorList>
    </citation>
    <scope>IDENTIFICATION</scope>
    <source>
        <strain evidence="3">05x7-T-G4-1.051#20</strain>
    </source>
</reference>
<proteinExistence type="predicted"/>
<evidence type="ECO:0000256" key="2">
    <source>
        <dbReference type="SAM" id="SignalP"/>
    </source>
</evidence>
<organism evidence="3 4">
    <name type="scientific">Magallana gigas</name>
    <name type="common">Pacific oyster</name>
    <name type="synonym">Crassostrea gigas</name>
    <dbReference type="NCBI Taxonomy" id="29159"/>
    <lineage>
        <taxon>Eukaryota</taxon>
        <taxon>Metazoa</taxon>
        <taxon>Spiralia</taxon>
        <taxon>Lophotrochozoa</taxon>
        <taxon>Mollusca</taxon>
        <taxon>Bivalvia</taxon>
        <taxon>Autobranchia</taxon>
        <taxon>Pteriomorphia</taxon>
        <taxon>Ostreida</taxon>
        <taxon>Ostreoidea</taxon>
        <taxon>Ostreidae</taxon>
        <taxon>Magallana</taxon>
    </lineage>
</organism>
<dbReference type="EnsemblMetazoa" id="G8300.1">
    <property type="protein sequence ID" value="G8300.1:cds"/>
    <property type="gene ID" value="G8300"/>
</dbReference>
<protein>
    <submittedName>
        <fullName evidence="3">Uncharacterized protein</fullName>
    </submittedName>
</protein>
<keyword evidence="4" id="KW-1185">Reference proteome</keyword>